<sequence length="165" mass="17403">MITTPTDKRATVGYTVPNDDALAEQTIAINRISRTVKGGRRIRFRALVVVGNRHGRVGLAMEKGNDVQSAIAKAKRRAEKSAIDINLIDGTIAHEVCVTYGTTKVLLKPAKQGHSIIAGGAVRAVCELAGVRNIVSKTLGSSNALNAAMATMLALQSVGVKTKKS</sequence>
<evidence type="ECO:0000256" key="6">
    <source>
        <dbReference type="ARBA" id="ARBA00035255"/>
    </source>
</evidence>
<evidence type="ECO:0000256" key="9">
    <source>
        <dbReference type="RuleBase" id="RU003823"/>
    </source>
</evidence>
<dbReference type="Proteomes" id="UP000177481">
    <property type="component" value="Unassembled WGS sequence"/>
</dbReference>
<evidence type="ECO:0000256" key="1">
    <source>
        <dbReference type="ARBA" id="ARBA00008945"/>
    </source>
</evidence>
<reference evidence="11 12" key="1">
    <citation type="journal article" date="2016" name="Nat. Commun.">
        <title>Thousands of microbial genomes shed light on interconnected biogeochemical processes in an aquifer system.</title>
        <authorList>
            <person name="Anantharaman K."/>
            <person name="Brown C.T."/>
            <person name="Hug L.A."/>
            <person name="Sharon I."/>
            <person name="Castelle C.J."/>
            <person name="Probst A.J."/>
            <person name="Thomas B.C."/>
            <person name="Singh A."/>
            <person name="Wilkins M.J."/>
            <person name="Karaoz U."/>
            <person name="Brodie E.L."/>
            <person name="Williams K.H."/>
            <person name="Hubbard S.S."/>
            <person name="Banfield J.F."/>
        </authorList>
    </citation>
    <scope>NUCLEOTIDE SEQUENCE [LARGE SCALE GENOMIC DNA]</scope>
</reference>
<dbReference type="PANTHER" id="PTHR48277:SF1">
    <property type="entry name" value="MITOCHONDRIAL RIBOSOMAL PROTEIN S5"/>
    <property type="match status" value="1"/>
</dbReference>
<evidence type="ECO:0000256" key="7">
    <source>
        <dbReference type="ARBA" id="ARBA00035519"/>
    </source>
</evidence>
<evidence type="ECO:0000313" key="12">
    <source>
        <dbReference type="Proteomes" id="UP000177481"/>
    </source>
</evidence>
<gene>
    <name evidence="11" type="ORF">A3A71_02545</name>
</gene>
<dbReference type="InterPro" id="IPR005712">
    <property type="entry name" value="Ribosomal_uS5_bac-type"/>
</dbReference>
<dbReference type="GO" id="GO:0003735">
    <property type="term" value="F:structural constituent of ribosome"/>
    <property type="evidence" value="ECO:0007669"/>
    <property type="project" value="UniProtKB-UniRule"/>
</dbReference>
<organism evidence="11 12">
    <name type="scientific">Candidatus Berkelbacteria bacterium RIFCSPLOWO2_01_FULL_50_28</name>
    <dbReference type="NCBI Taxonomy" id="1797471"/>
    <lineage>
        <taxon>Bacteria</taxon>
        <taxon>Candidatus Berkelbacteria</taxon>
    </lineage>
</organism>
<evidence type="ECO:0000256" key="4">
    <source>
        <dbReference type="ARBA" id="ARBA00022980"/>
    </source>
</evidence>
<dbReference type="InterPro" id="IPR013810">
    <property type="entry name" value="Ribosomal_uS5_N"/>
</dbReference>
<dbReference type="EMBL" id="MEZX01000002">
    <property type="protein sequence ID" value="OGD64900.1"/>
    <property type="molecule type" value="Genomic_DNA"/>
</dbReference>
<proteinExistence type="inferred from homology"/>
<dbReference type="GO" id="GO:0006412">
    <property type="term" value="P:translation"/>
    <property type="evidence" value="ECO:0007669"/>
    <property type="project" value="InterPro"/>
</dbReference>
<feature type="domain" description="S5 DRBM" evidence="10">
    <location>
        <begin position="22"/>
        <end position="85"/>
    </location>
</feature>
<dbReference type="InterPro" id="IPR014721">
    <property type="entry name" value="Ribsml_uS5_D2-typ_fold_subgr"/>
</dbReference>
<keyword evidence="4 8" id="KW-0689">Ribosomal protein</keyword>
<dbReference type="Pfam" id="PF00333">
    <property type="entry name" value="Ribosomal_S5"/>
    <property type="match status" value="1"/>
</dbReference>
<keyword evidence="5 8" id="KW-0687">Ribonucleoprotein</keyword>
<dbReference type="GO" id="GO:0019843">
    <property type="term" value="F:rRNA binding"/>
    <property type="evidence" value="ECO:0007669"/>
    <property type="project" value="UniProtKB-KW"/>
</dbReference>
<keyword evidence="2" id="KW-0699">rRNA-binding</keyword>
<dbReference type="InterPro" id="IPR000851">
    <property type="entry name" value="Ribosomal_uS5"/>
</dbReference>
<dbReference type="InterPro" id="IPR020568">
    <property type="entry name" value="Ribosomal_Su5_D2-typ_SF"/>
</dbReference>
<dbReference type="GO" id="GO:0015935">
    <property type="term" value="C:small ribosomal subunit"/>
    <property type="evidence" value="ECO:0007669"/>
    <property type="project" value="InterPro"/>
</dbReference>
<name>A0A1F5EC73_9BACT</name>
<dbReference type="InterPro" id="IPR018192">
    <property type="entry name" value="Ribosomal_uS5_N_CS"/>
</dbReference>
<dbReference type="STRING" id="1797471.A3A71_02545"/>
<evidence type="ECO:0000256" key="3">
    <source>
        <dbReference type="ARBA" id="ARBA00022884"/>
    </source>
</evidence>
<dbReference type="InterPro" id="IPR005324">
    <property type="entry name" value="Ribosomal_uS5_C"/>
</dbReference>
<evidence type="ECO:0000256" key="5">
    <source>
        <dbReference type="ARBA" id="ARBA00023274"/>
    </source>
</evidence>
<dbReference type="PANTHER" id="PTHR48277">
    <property type="entry name" value="MITOCHONDRIAL RIBOSOMAL PROTEIN S5"/>
    <property type="match status" value="1"/>
</dbReference>
<keyword evidence="3" id="KW-0694">RNA-binding</keyword>
<comment type="caution">
    <text evidence="11">The sequence shown here is derived from an EMBL/GenBank/DDBJ whole genome shotgun (WGS) entry which is preliminary data.</text>
</comment>
<dbReference type="Gene3D" id="3.30.230.10">
    <property type="match status" value="1"/>
</dbReference>
<accession>A0A1F5EC73</accession>
<protein>
    <recommendedName>
        <fullName evidence="6">Small ribosomal subunit protein uS5</fullName>
    </recommendedName>
    <alternativeName>
        <fullName evidence="7">30S ribosomal protein S5</fullName>
    </alternativeName>
</protein>
<evidence type="ECO:0000256" key="8">
    <source>
        <dbReference type="PROSITE-ProRule" id="PRU00268"/>
    </source>
</evidence>
<dbReference type="Gene3D" id="3.30.160.20">
    <property type="match status" value="1"/>
</dbReference>
<dbReference type="GO" id="GO:0005737">
    <property type="term" value="C:cytoplasm"/>
    <property type="evidence" value="ECO:0007669"/>
    <property type="project" value="UniProtKB-ARBA"/>
</dbReference>
<evidence type="ECO:0000259" key="10">
    <source>
        <dbReference type="PROSITE" id="PS50881"/>
    </source>
</evidence>
<dbReference type="AlphaFoldDB" id="A0A1F5EC73"/>
<dbReference type="PROSITE" id="PS00585">
    <property type="entry name" value="RIBOSOMAL_S5"/>
    <property type="match status" value="1"/>
</dbReference>
<dbReference type="PROSITE" id="PS50881">
    <property type="entry name" value="S5_DSRBD"/>
    <property type="match status" value="1"/>
</dbReference>
<dbReference type="FunFam" id="3.30.230.10:FF:000002">
    <property type="entry name" value="30S ribosomal protein S5"/>
    <property type="match status" value="1"/>
</dbReference>
<dbReference type="SUPFAM" id="SSF54768">
    <property type="entry name" value="dsRNA-binding domain-like"/>
    <property type="match status" value="1"/>
</dbReference>
<comment type="similarity">
    <text evidence="1 9">Belongs to the universal ribosomal protein uS5 family.</text>
</comment>
<dbReference type="Pfam" id="PF03719">
    <property type="entry name" value="Ribosomal_S5_C"/>
    <property type="match status" value="1"/>
</dbReference>
<dbReference type="SUPFAM" id="SSF54211">
    <property type="entry name" value="Ribosomal protein S5 domain 2-like"/>
    <property type="match status" value="1"/>
</dbReference>
<dbReference type="NCBIfam" id="TIGR01021">
    <property type="entry name" value="rpsE_bact"/>
    <property type="match status" value="1"/>
</dbReference>
<evidence type="ECO:0000313" key="11">
    <source>
        <dbReference type="EMBL" id="OGD64900.1"/>
    </source>
</evidence>
<evidence type="ECO:0000256" key="2">
    <source>
        <dbReference type="ARBA" id="ARBA00022730"/>
    </source>
</evidence>